<dbReference type="Proteomes" id="UP000716322">
    <property type="component" value="Unassembled WGS sequence"/>
</dbReference>
<dbReference type="GO" id="GO:0016740">
    <property type="term" value="F:transferase activity"/>
    <property type="evidence" value="ECO:0007669"/>
    <property type="project" value="UniProtKB-KW"/>
</dbReference>
<keyword evidence="5" id="KW-1185">Reference proteome</keyword>
<feature type="domain" description="Bacterial sugar transferase" evidence="3">
    <location>
        <begin position="4"/>
        <end position="195"/>
    </location>
</feature>
<reference evidence="4 5" key="1">
    <citation type="submission" date="2020-03" db="EMBL/GenBank/DDBJ databases">
        <title>Genome sequence of strain Massilia sp. TW-1.</title>
        <authorList>
            <person name="Chaudhary D.K."/>
        </authorList>
    </citation>
    <scope>NUCLEOTIDE SEQUENCE [LARGE SCALE GENOMIC DNA]</scope>
    <source>
        <strain evidence="4 5">TW-1</strain>
    </source>
</reference>
<keyword evidence="2" id="KW-0472">Membrane</keyword>
<protein>
    <submittedName>
        <fullName evidence="4">Sugar transferase</fullName>
    </submittedName>
</protein>
<dbReference type="Pfam" id="PF02397">
    <property type="entry name" value="Bac_transf"/>
    <property type="match status" value="1"/>
</dbReference>
<dbReference type="PANTHER" id="PTHR30576">
    <property type="entry name" value="COLANIC BIOSYNTHESIS UDP-GLUCOSE LIPID CARRIER TRANSFERASE"/>
    <property type="match status" value="1"/>
</dbReference>
<accession>A0ABX0P617</accession>
<comment type="similarity">
    <text evidence="1">Belongs to the bacterial sugar transferase family.</text>
</comment>
<evidence type="ECO:0000256" key="2">
    <source>
        <dbReference type="SAM" id="Phobius"/>
    </source>
</evidence>
<comment type="caution">
    <text evidence="4">The sequence shown here is derived from an EMBL/GenBank/DDBJ whole genome shotgun (WGS) entry which is preliminary data.</text>
</comment>
<feature type="transmembrane region" description="Helical" evidence="2">
    <location>
        <begin position="7"/>
        <end position="32"/>
    </location>
</feature>
<dbReference type="RefSeq" id="WP_166855695.1">
    <property type="nucleotide sequence ID" value="NZ_JAAQOM010000001.1"/>
</dbReference>
<dbReference type="PROSITE" id="PS51257">
    <property type="entry name" value="PROKAR_LIPOPROTEIN"/>
    <property type="match status" value="1"/>
</dbReference>
<organism evidence="4 5">
    <name type="scientific">Telluria antibiotica</name>
    <dbReference type="NCBI Taxonomy" id="2717319"/>
    <lineage>
        <taxon>Bacteria</taxon>
        <taxon>Pseudomonadati</taxon>
        <taxon>Pseudomonadota</taxon>
        <taxon>Betaproteobacteria</taxon>
        <taxon>Burkholderiales</taxon>
        <taxon>Oxalobacteraceae</taxon>
        <taxon>Telluria group</taxon>
        <taxon>Telluria</taxon>
    </lineage>
</organism>
<evidence type="ECO:0000259" key="3">
    <source>
        <dbReference type="Pfam" id="PF02397"/>
    </source>
</evidence>
<evidence type="ECO:0000313" key="4">
    <source>
        <dbReference type="EMBL" id="NIA52292.1"/>
    </source>
</evidence>
<dbReference type="PANTHER" id="PTHR30576:SF20">
    <property type="entry name" value="QUINOVOSAMINEPHOSPHOTRANSFERAE-RELATED"/>
    <property type="match status" value="1"/>
</dbReference>
<keyword evidence="2" id="KW-0812">Transmembrane</keyword>
<evidence type="ECO:0000256" key="1">
    <source>
        <dbReference type="ARBA" id="ARBA00006464"/>
    </source>
</evidence>
<keyword evidence="4" id="KW-0808">Transferase</keyword>
<sequence>MKLKRCFDLVAGLIGLCLLAPLMLLIACWVKFDSPGPALFVQQRVGRHGVPFAIFKFRTMAHDGTAGNVPRMWPAPCITRAGHWLRRTKLDELPQLANVVLGQMSLVGPRPELARYVACYPPAVREKVLSVAPGITDWGSIKYRDEGSLLAAAADPERTYIEDILPVKLAFYQRYVDQRSFWMDLRIIASTVSTLWR</sequence>
<name>A0ABX0P617_9BURK</name>
<evidence type="ECO:0000313" key="5">
    <source>
        <dbReference type="Proteomes" id="UP000716322"/>
    </source>
</evidence>
<dbReference type="EMBL" id="JAAQOM010000001">
    <property type="protein sequence ID" value="NIA52292.1"/>
    <property type="molecule type" value="Genomic_DNA"/>
</dbReference>
<dbReference type="InterPro" id="IPR003362">
    <property type="entry name" value="Bact_transf"/>
</dbReference>
<gene>
    <name evidence="4" type="ORF">HAV22_01315</name>
</gene>
<keyword evidence="2" id="KW-1133">Transmembrane helix</keyword>
<proteinExistence type="inferred from homology"/>